<feature type="chain" id="PRO_5013026015" description="FAD-binding PCMH-type domain-containing protein" evidence="3">
    <location>
        <begin position="20"/>
        <end position="595"/>
    </location>
</feature>
<dbReference type="AlphaFoldDB" id="A0A1V6S8P4"/>
<dbReference type="EMBL" id="MDYP01000004">
    <property type="protein sequence ID" value="OQE10236.1"/>
    <property type="molecule type" value="Genomic_DNA"/>
</dbReference>
<dbReference type="InterPro" id="IPR036318">
    <property type="entry name" value="FAD-bd_PCMH-like_sf"/>
</dbReference>
<dbReference type="PANTHER" id="PTHR13878">
    <property type="entry name" value="GULONOLACTONE OXIDASE"/>
    <property type="match status" value="1"/>
</dbReference>
<name>A0A1V6S8P4_9EURO</name>
<dbReference type="InterPro" id="IPR050432">
    <property type="entry name" value="FAD-linked_Oxidoreductases_BP"/>
</dbReference>
<dbReference type="PROSITE" id="PS51387">
    <property type="entry name" value="FAD_PCMH"/>
    <property type="match status" value="1"/>
</dbReference>
<dbReference type="STRING" id="29845.A0A1V6S8P4"/>
<evidence type="ECO:0000313" key="5">
    <source>
        <dbReference type="EMBL" id="OQE10236.1"/>
    </source>
</evidence>
<keyword evidence="3" id="KW-0732">Signal</keyword>
<dbReference type="InterPro" id="IPR016169">
    <property type="entry name" value="FAD-bd_PCMH_sub2"/>
</dbReference>
<keyword evidence="2" id="KW-0560">Oxidoreductase</keyword>
<dbReference type="GO" id="GO:0016491">
    <property type="term" value="F:oxidoreductase activity"/>
    <property type="evidence" value="ECO:0007669"/>
    <property type="project" value="UniProtKB-KW"/>
</dbReference>
<feature type="domain" description="FAD-binding PCMH-type" evidence="4">
    <location>
        <begin position="114"/>
        <end position="300"/>
    </location>
</feature>
<dbReference type="Gene3D" id="3.30.465.10">
    <property type="match status" value="2"/>
</dbReference>
<protein>
    <recommendedName>
        <fullName evidence="4">FAD-binding PCMH-type domain-containing protein</fullName>
    </recommendedName>
</protein>
<dbReference type="PANTHER" id="PTHR13878:SF91">
    <property type="entry name" value="FAD BINDING DOMAIN PROTEIN (AFU_ORTHOLOGUE AFUA_6G12070)-RELATED"/>
    <property type="match status" value="1"/>
</dbReference>
<dbReference type="GO" id="GO:0071949">
    <property type="term" value="F:FAD binding"/>
    <property type="evidence" value="ECO:0007669"/>
    <property type="project" value="InterPro"/>
</dbReference>
<dbReference type="OrthoDB" id="9983560at2759"/>
<evidence type="ECO:0000256" key="1">
    <source>
        <dbReference type="ARBA" id="ARBA00005466"/>
    </source>
</evidence>
<dbReference type="Pfam" id="PF08031">
    <property type="entry name" value="BBE"/>
    <property type="match status" value="1"/>
</dbReference>
<dbReference type="InterPro" id="IPR012951">
    <property type="entry name" value="BBE"/>
</dbReference>
<organism evidence="5 6">
    <name type="scientific">Penicillium vulpinum</name>
    <dbReference type="NCBI Taxonomy" id="29845"/>
    <lineage>
        <taxon>Eukaryota</taxon>
        <taxon>Fungi</taxon>
        <taxon>Dikarya</taxon>
        <taxon>Ascomycota</taxon>
        <taxon>Pezizomycotina</taxon>
        <taxon>Eurotiomycetes</taxon>
        <taxon>Eurotiomycetidae</taxon>
        <taxon>Eurotiales</taxon>
        <taxon>Aspergillaceae</taxon>
        <taxon>Penicillium</taxon>
    </lineage>
</organism>
<dbReference type="Pfam" id="PF01565">
    <property type="entry name" value="FAD_binding_4"/>
    <property type="match status" value="1"/>
</dbReference>
<gene>
    <name evidence="5" type="ORF">PENVUL_c004G03262</name>
</gene>
<dbReference type="SUPFAM" id="SSF56176">
    <property type="entry name" value="FAD-binding/transporter-associated domain-like"/>
    <property type="match status" value="1"/>
</dbReference>
<evidence type="ECO:0000259" key="4">
    <source>
        <dbReference type="PROSITE" id="PS51387"/>
    </source>
</evidence>
<sequence length="595" mass="63638">MVPRVFSLLAFAGIGYASAQASCKCTPGDSCWPSVDTWTALNKTVSGKLIHNLPVAISCYPGTYQDTEECAHVYSQWSNSTFQELSPVGYVYPTADPCPAVDLSSGTEPGTCTLGPAPIYTINATEPAELAAGIAFAKKNNVRLVIRNTGHDMLGKSEGYGALQIWIKYIQKGITFHETYAASDKCTHSGWKGSAITIAGGYVWGDVYNVAFKRNVIIVGGGDPTVGCIGGYTSGGGHSPASRDYGLAADQVLEAQVVLANGSIVTANACQNSDLYFAIRGGGGGSYGVVISMTFKVYPSKTVVGQALTISLIDKDTDSLLEAITDIYEQYPSIMDGGFSGYGSWSINSPMQLFSNKTVGYTHAIAIMGKSLANAQKIFDPVLKKLQKYNGTSLDVSVSWYEFPTYAAYYQAMSGVKQNVGSSHSALTSRMMGKAALASNHTRLRNMIGVTAGEPNEYAITNMELIAGGKVLTDGADKHSGLNPAWRSTYMVNVVARGWADDSTSQSVKDDITYNKGAAMTQLTPTLGSYMNEADRNDPLWLTNFYGTNYPRLAAIKKKYDPTGLFYCPTCVGSPSWYQRALSGTKYGPLCPTGV</sequence>
<feature type="signal peptide" evidence="3">
    <location>
        <begin position="1"/>
        <end position="19"/>
    </location>
</feature>
<reference evidence="6" key="1">
    <citation type="journal article" date="2017" name="Nat. Microbiol.">
        <title>Global analysis of biosynthetic gene clusters reveals vast potential of secondary metabolite production in Penicillium species.</title>
        <authorList>
            <person name="Nielsen J.C."/>
            <person name="Grijseels S."/>
            <person name="Prigent S."/>
            <person name="Ji B."/>
            <person name="Dainat J."/>
            <person name="Nielsen K.F."/>
            <person name="Frisvad J.C."/>
            <person name="Workman M."/>
            <person name="Nielsen J."/>
        </authorList>
    </citation>
    <scope>NUCLEOTIDE SEQUENCE [LARGE SCALE GENOMIC DNA]</scope>
    <source>
        <strain evidence="6">IBT 29486</strain>
    </source>
</reference>
<proteinExistence type="inferred from homology"/>
<dbReference type="InterPro" id="IPR006094">
    <property type="entry name" value="Oxid_FAD_bind_N"/>
</dbReference>
<evidence type="ECO:0000313" key="6">
    <source>
        <dbReference type="Proteomes" id="UP000191518"/>
    </source>
</evidence>
<comment type="similarity">
    <text evidence="1">Belongs to the oxygen-dependent FAD-linked oxidoreductase family.</text>
</comment>
<dbReference type="Proteomes" id="UP000191518">
    <property type="component" value="Unassembled WGS sequence"/>
</dbReference>
<evidence type="ECO:0000256" key="2">
    <source>
        <dbReference type="ARBA" id="ARBA00023002"/>
    </source>
</evidence>
<dbReference type="InterPro" id="IPR016166">
    <property type="entry name" value="FAD-bd_PCMH"/>
</dbReference>
<evidence type="ECO:0000256" key="3">
    <source>
        <dbReference type="SAM" id="SignalP"/>
    </source>
</evidence>
<comment type="caution">
    <text evidence="5">The sequence shown here is derived from an EMBL/GenBank/DDBJ whole genome shotgun (WGS) entry which is preliminary data.</text>
</comment>
<accession>A0A1V6S8P4</accession>
<keyword evidence="6" id="KW-1185">Reference proteome</keyword>